<feature type="transmembrane region" description="Helical" evidence="1">
    <location>
        <begin position="197"/>
        <end position="218"/>
    </location>
</feature>
<accession>A0A327Z3E8</accession>
<gene>
    <name evidence="2" type="ORF">B0I29_117175</name>
</gene>
<feature type="transmembrane region" description="Helical" evidence="1">
    <location>
        <begin position="149"/>
        <end position="166"/>
    </location>
</feature>
<feature type="transmembrane region" description="Helical" evidence="1">
    <location>
        <begin position="251"/>
        <end position="272"/>
    </location>
</feature>
<proteinExistence type="predicted"/>
<feature type="transmembrane region" description="Helical" evidence="1">
    <location>
        <begin position="522"/>
        <end position="541"/>
    </location>
</feature>
<dbReference type="AlphaFoldDB" id="A0A327Z3E8"/>
<feature type="transmembrane region" description="Helical" evidence="1">
    <location>
        <begin position="80"/>
        <end position="105"/>
    </location>
</feature>
<organism evidence="2 3">
    <name type="scientific">Actinoplanes lutulentus</name>
    <dbReference type="NCBI Taxonomy" id="1287878"/>
    <lineage>
        <taxon>Bacteria</taxon>
        <taxon>Bacillati</taxon>
        <taxon>Actinomycetota</taxon>
        <taxon>Actinomycetes</taxon>
        <taxon>Micromonosporales</taxon>
        <taxon>Micromonosporaceae</taxon>
        <taxon>Actinoplanes</taxon>
    </lineage>
</organism>
<protein>
    <submittedName>
        <fullName evidence="2">Uncharacterized protein</fullName>
    </submittedName>
</protein>
<evidence type="ECO:0000313" key="2">
    <source>
        <dbReference type="EMBL" id="RAK29849.1"/>
    </source>
</evidence>
<evidence type="ECO:0000313" key="3">
    <source>
        <dbReference type="Proteomes" id="UP000249341"/>
    </source>
</evidence>
<reference evidence="2 3" key="1">
    <citation type="submission" date="2018-06" db="EMBL/GenBank/DDBJ databases">
        <title>Genomic Encyclopedia of Type Strains, Phase III (KMG-III): the genomes of soil and plant-associated and newly described type strains.</title>
        <authorList>
            <person name="Whitman W."/>
        </authorList>
    </citation>
    <scope>NUCLEOTIDE SEQUENCE [LARGE SCALE GENOMIC DNA]</scope>
    <source>
        <strain evidence="2 3">CGMCC 4.7090</strain>
    </source>
</reference>
<keyword evidence="1" id="KW-1133">Transmembrane helix</keyword>
<name>A0A327Z3E8_9ACTN</name>
<feature type="transmembrane region" description="Helical" evidence="1">
    <location>
        <begin position="341"/>
        <end position="363"/>
    </location>
</feature>
<keyword evidence="1" id="KW-0812">Transmembrane</keyword>
<dbReference type="Proteomes" id="UP000249341">
    <property type="component" value="Unassembled WGS sequence"/>
</dbReference>
<feature type="transmembrane region" description="Helical" evidence="1">
    <location>
        <begin position="491"/>
        <end position="510"/>
    </location>
</feature>
<sequence length="639" mass="65985">MSRESGMSRLARWALDAAARRWPAEIREEMAREWHAELTAIESQGQRLGYALSLLTSPPVRDRTGAPRGWAETTGSLTPAAVLVLAGLFTLGVSGLTTAVASVGLRFAGVEAYMMTWTPAIVSGLLLSVWCVLAGRWLGRRMPLETDRLAFYTPLLLTPALLAPVATDLFHLLSLVLALIVWVPGIGLLGKRGVLTRLIGVPMVCGVAAVAATVPMAVTSDEGWKVAVASLTGGFPPESFFVILDGLSSRAFYSFGPWAITLVAFAVLALSYQSGAMRPVPRVLRAEEAQESGSAPAAVSAAGAVCVALAISGWAYTVTVLTPAMPGVSASAPMPGGDGEIYLWVAELRWGAILLAALGLLVAAAARRRAVVGAVVLAVLLLVANAVLTQIEADVLPVALLVGGVAALLAWLTVGGPVEGARLAGTIRRRVAVGAVIAAASSPLLLSQGTPGVNHPFLPASMLPVTTGLGLLGVLLAAVAAVSLSRRRLAVWVRVLLVAVPSAIVVVAGLLPVDVSSEDVGYAQFGGFVGLPFAVVVVALLRRHRDRARGRTAVIWTLMVLAAVPGTLALWLASIYFGMVAPNLLFAIEGSGYPADGLSVVPGAALLVAPFAVLVAARLDGGAEAGQRVEPVPVLDPVG</sequence>
<feature type="transmembrane region" description="Helical" evidence="1">
    <location>
        <begin position="597"/>
        <end position="619"/>
    </location>
</feature>
<feature type="transmembrane region" description="Helical" evidence="1">
    <location>
        <begin position="293"/>
        <end position="316"/>
    </location>
</feature>
<keyword evidence="1" id="KW-0472">Membrane</keyword>
<keyword evidence="3" id="KW-1185">Reference proteome</keyword>
<dbReference type="EMBL" id="QLMJ01000017">
    <property type="protein sequence ID" value="RAK29849.1"/>
    <property type="molecule type" value="Genomic_DNA"/>
</dbReference>
<feature type="transmembrane region" description="Helical" evidence="1">
    <location>
        <begin position="462"/>
        <end position="484"/>
    </location>
</feature>
<feature type="transmembrane region" description="Helical" evidence="1">
    <location>
        <begin position="430"/>
        <end position="450"/>
    </location>
</feature>
<comment type="caution">
    <text evidence="2">The sequence shown here is derived from an EMBL/GenBank/DDBJ whole genome shotgun (WGS) entry which is preliminary data.</text>
</comment>
<feature type="transmembrane region" description="Helical" evidence="1">
    <location>
        <begin position="395"/>
        <end position="418"/>
    </location>
</feature>
<evidence type="ECO:0000256" key="1">
    <source>
        <dbReference type="SAM" id="Phobius"/>
    </source>
</evidence>
<feature type="transmembrane region" description="Helical" evidence="1">
    <location>
        <begin position="172"/>
        <end position="190"/>
    </location>
</feature>
<feature type="transmembrane region" description="Helical" evidence="1">
    <location>
        <begin position="117"/>
        <end position="137"/>
    </location>
</feature>
<feature type="transmembrane region" description="Helical" evidence="1">
    <location>
        <begin position="553"/>
        <end position="577"/>
    </location>
</feature>
<feature type="transmembrane region" description="Helical" evidence="1">
    <location>
        <begin position="370"/>
        <end position="389"/>
    </location>
</feature>